<dbReference type="EMBL" id="AP019810">
    <property type="protein sequence ID" value="BBM15020.1"/>
    <property type="molecule type" value="Genomic_DNA"/>
</dbReference>
<evidence type="ECO:0000256" key="1">
    <source>
        <dbReference type="ARBA" id="ARBA00004141"/>
    </source>
</evidence>
<evidence type="ECO:0000256" key="6">
    <source>
        <dbReference type="SAM" id="Phobius"/>
    </source>
</evidence>
<gene>
    <name evidence="7" type="ORF">EM151A_1828</name>
</gene>
<dbReference type="NCBIfam" id="TIGR01593">
    <property type="entry name" value="holin_tox_secr"/>
    <property type="match status" value="1"/>
</dbReference>
<evidence type="ECO:0000256" key="3">
    <source>
        <dbReference type="ARBA" id="ARBA00022989"/>
    </source>
</evidence>
<dbReference type="InterPro" id="IPR006480">
    <property type="entry name" value="Phage_holin_4_1"/>
</dbReference>
<evidence type="ECO:0000313" key="7">
    <source>
        <dbReference type="EMBL" id="BBM15020.1"/>
    </source>
</evidence>
<evidence type="ECO:0000256" key="2">
    <source>
        <dbReference type="ARBA" id="ARBA00022692"/>
    </source>
</evidence>
<dbReference type="GO" id="GO:0016020">
    <property type="term" value="C:membrane"/>
    <property type="evidence" value="ECO:0007669"/>
    <property type="project" value="UniProtKB-SubCell"/>
</dbReference>
<dbReference type="AlphaFoldDB" id="A0AAI8R9S1"/>
<sequence length="150" mass="16371">MCVINREKGGNMVIIDNLVLLSEFKNLVSNVYIQIFVWIVIADIITGICKGIAGKEANSTKGLMGVVKHLLVVGLVLVAYPYLKIMNFEGVATAFVISYIAVYGISVIENLGQLGIPVPDFVKARFIKLKDSTEQQGNGEPKRGEENNAE</sequence>
<keyword evidence="3 6" id="KW-1133">Transmembrane helix</keyword>
<feature type="transmembrane region" description="Helical" evidence="6">
    <location>
        <begin position="65"/>
        <end position="83"/>
    </location>
</feature>
<evidence type="ECO:0000256" key="4">
    <source>
        <dbReference type="ARBA" id="ARBA00023136"/>
    </source>
</evidence>
<reference evidence="7 8" key="1">
    <citation type="submission" date="2019-07" db="EMBL/GenBank/DDBJ databases">
        <title>antibiotic susceptibility of plant-derived lactic acid bacteria.</title>
        <authorList>
            <person name="Sugiyama M."/>
            <person name="Noda M."/>
        </authorList>
    </citation>
    <scope>NUCLEOTIDE SEQUENCE [LARGE SCALE GENOMIC DNA]</scope>
    <source>
        <strain evidence="7 8">15-1A</strain>
    </source>
</reference>
<evidence type="ECO:0000256" key="5">
    <source>
        <dbReference type="ARBA" id="ARBA00023600"/>
    </source>
</evidence>
<comment type="similarity">
    <text evidence="5">Belongs to the bacteriophage holin family. Cp-1 holin subfamily.</text>
</comment>
<feature type="transmembrane region" description="Helical" evidence="6">
    <location>
        <begin position="31"/>
        <end position="53"/>
    </location>
</feature>
<feature type="transmembrane region" description="Helical" evidence="6">
    <location>
        <begin position="89"/>
        <end position="108"/>
    </location>
</feature>
<keyword evidence="4 6" id="KW-0472">Membrane</keyword>
<keyword evidence="2 6" id="KW-0812">Transmembrane</keyword>
<dbReference type="Proteomes" id="UP000509460">
    <property type="component" value="Chromosome"/>
</dbReference>
<proteinExistence type="inferred from homology"/>
<accession>A0AAI8R9S1</accession>
<evidence type="ECO:0000313" key="8">
    <source>
        <dbReference type="Proteomes" id="UP000509460"/>
    </source>
</evidence>
<dbReference type="Pfam" id="PF05105">
    <property type="entry name" value="Phage_holin_4_1"/>
    <property type="match status" value="1"/>
</dbReference>
<organism evidence="7 8">
    <name type="scientific">Enterococcus mundtii</name>
    <dbReference type="NCBI Taxonomy" id="53346"/>
    <lineage>
        <taxon>Bacteria</taxon>
        <taxon>Bacillati</taxon>
        <taxon>Bacillota</taxon>
        <taxon>Bacilli</taxon>
        <taxon>Lactobacillales</taxon>
        <taxon>Enterococcaceae</taxon>
        <taxon>Enterococcus</taxon>
    </lineage>
</organism>
<comment type="subcellular location">
    <subcellularLocation>
        <location evidence="1">Membrane</location>
        <topology evidence="1">Multi-pass membrane protein</topology>
    </subcellularLocation>
</comment>
<name>A0AAI8R9S1_ENTMU</name>
<protein>
    <submittedName>
        <fullName evidence="7">Holin</fullName>
    </submittedName>
</protein>